<feature type="transmembrane region" description="Helical" evidence="2">
    <location>
        <begin position="26"/>
        <end position="48"/>
    </location>
</feature>
<comment type="similarity">
    <text evidence="1">Belongs to the EamA transporter family.</text>
</comment>
<reference evidence="4 5" key="1">
    <citation type="submission" date="2016-10" db="EMBL/GenBank/DDBJ databases">
        <authorList>
            <person name="Cai Z."/>
        </authorList>
    </citation>
    <scope>NUCLEOTIDE SEQUENCE [LARGE SCALE GENOMIC DNA]</scope>
    <source>
        <strain evidence="4 5">CGMCC 1.10826</strain>
    </source>
</reference>
<evidence type="ECO:0000256" key="2">
    <source>
        <dbReference type="SAM" id="Phobius"/>
    </source>
</evidence>
<keyword evidence="2" id="KW-0812">Transmembrane</keyword>
<dbReference type="PANTHER" id="PTHR12715:SF4">
    <property type="entry name" value="EAMA DOMAIN-CONTAINING PROTEIN"/>
    <property type="match status" value="1"/>
</dbReference>
<dbReference type="AlphaFoldDB" id="A0A2Y9AY70"/>
<sequence length="149" mass="15153">MLALLAAVLYAASVLLQKVILRQLDGVAATWLGFVVGSVVLLPFAPALTDQLGTASTEAILGVVYLGVFSTALAFSTWAYALARIPAGRLGSVSYLVTVVSVILSWVLLGEVPTVLTLAGGVIAVAGVALGRRTAPPRPARADGSTPPG</sequence>
<dbReference type="Gene3D" id="1.10.3730.20">
    <property type="match status" value="1"/>
</dbReference>
<evidence type="ECO:0000259" key="3">
    <source>
        <dbReference type="Pfam" id="PF00892"/>
    </source>
</evidence>
<dbReference type="InterPro" id="IPR000620">
    <property type="entry name" value="EamA_dom"/>
</dbReference>
<dbReference type="PANTHER" id="PTHR12715">
    <property type="entry name" value="TRANSPORTER, DRUG/METABOLITE EXPORTER FAMILY"/>
    <property type="match status" value="1"/>
</dbReference>
<feature type="transmembrane region" description="Helical" evidence="2">
    <location>
        <begin position="103"/>
        <end position="131"/>
    </location>
</feature>
<dbReference type="InterPro" id="IPR052756">
    <property type="entry name" value="Alkyne_AA_exporter"/>
</dbReference>
<gene>
    <name evidence="4" type="ORF">SAMN05216184_12027</name>
</gene>
<dbReference type="Proteomes" id="UP000250222">
    <property type="component" value="Unassembled WGS sequence"/>
</dbReference>
<dbReference type="RefSeq" id="WP_258369678.1">
    <property type="nucleotide sequence ID" value="NZ_QKLZ01000020.1"/>
</dbReference>
<proteinExistence type="inferred from homology"/>
<keyword evidence="5" id="KW-1185">Reference proteome</keyword>
<keyword evidence="2" id="KW-0472">Membrane</keyword>
<feature type="transmembrane region" description="Helical" evidence="2">
    <location>
        <begin position="60"/>
        <end position="83"/>
    </location>
</feature>
<name>A0A2Y9AY70_9MICO</name>
<evidence type="ECO:0000313" key="5">
    <source>
        <dbReference type="Proteomes" id="UP000250222"/>
    </source>
</evidence>
<evidence type="ECO:0000256" key="1">
    <source>
        <dbReference type="ARBA" id="ARBA00007362"/>
    </source>
</evidence>
<dbReference type="InterPro" id="IPR037185">
    <property type="entry name" value="EmrE-like"/>
</dbReference>
<dbReference type="SUPFAM" id="SSF103481">
    <property type="entry name" value="Multidrug resistance efflux transporter EmrE"/>
    <property type="match status" value="1"/>
</dbReference>
<keyword evidence="2" id="KW-1133">Transmembrane helix</keyword>
<dbReference type="GO" id="GO:0016020">
    <property type="term" value="C:membrane"/>
    <property type="evidence" value="ECO:0007669"/>
    <property type="project" value="InterPro"/>
</dbReference>
<protein>
    <submittedName>
        <fullName evidence="4">EamA-like transporter family protein</fullName>
    </submittedName>
</protein>
<dbReference type="Pfam" id="PF00892">
    <property type="entry name" value="EamA"/>
    <property type="match status" value="1"/>
</dbReference>
<feature type="domain" description="EamA" evidence="3">
    <location>
        <begin position="2"/>
        <end position="130"/>
    </location>
</feature>
<accession>A0A2Y9AY70</accession>
<evidence type="ECO:0000313" key="4">
    <source>
        <dbReference type="EMBL" id="SSA47049.1"/>
    </source>
</evidence>
<organism evidence="4 5">
    <name type="scientific">Georgenia satyanarayanai</name>
    <dbReference type="NCBI Taxonomy" id="860221"/>
    <lineage>
        <taxon>Bacteria</taxon>
        <taxon>Bacillati</taxon>
        <taxon>Actinomycetota</taxon>
        <taxon>Actinomycetes</taxon>
        <taxon>Micrococcales</taxon>
        <taxon>Bogoriellaceae</taxon>
        <taxon>Georgenia</taxon>
    </lineage>
</organism>
<dbReference type="EMBL" id="UETB01000020">
    <property type="protein sequence ID" value="SSA47049.1"/>
    <property type="molecule type" value="Genomic_DNA"/>
</dbReference>